<keyword evidence="6" id="KW-1185">Reference proteome</keyword>
<sequence>MKKFFNFISGWGNPGRALLCGILVSSTVPALAQQDHAPAYPLITHNPYFSIWSTTDKLNESTTTHWTGKSQSLLGVLKVDGEYYRFMGQAAPHYKTVLPAADESAYACKYSFTAPTAGWEKQTYADQDWKTGKAPFSDNENTTGTRWTSREVWVRRAFTLSELPKSPLLLRLFHDDDVEVYLNGKQIYASGGANGDLQMFELSAAAASALKIGENVLALHCTNTGGLASLDAGLSVKVEDKTNEAIKLATQTAVKVNATQTIYSFKCGAVNLNVTFTSPLLITDIKTLANPVSYISYEVKANDNKTHAVDIYQGVSTDAAANTPAQEVKAETYTAGGIKIMKAGTTEQPILKKRGDDLRIDWGYLYVASPTYNARQYITTEEEAINSYLSTPGTNATVVGKQLMLNTLLPFGRVGKNGAEKHIAVGYDDIYSVQYFKTDLRPWWRNTKGATMDGVLAASLKNYLTVMAACRNTDAKIYSDAYKAGGEKYAKLCVLAYRQSIAAHQLVKSQEGELLFLSKENFSNGSINTVDVTYPSAPLYLLYNPDLLKGMLNGIFYYSESGKWAKPFAAHDLGTYPLANGQTYGEDMPVEESGNLVILTGAIVMAQKDPAYAKKHWKTLTTWTNYLAEAGFDPGNQLCTDDFAGHLAHNANLSIKAIVAIGAYGKMAEMLGDTKTAVKYSALAKDLAAKWIGKDDAGDHYALVFDNKNTWSQKYNMVWDKVLGLNLFPQYVYDKEIKYYLGKQEKYGLPLDSRKTYTKSDWILWTATMTDNRKDFDALVKPIYKYAQETSTRVPLSDWHETTTGKMVGFQARSVVGGYFMKALKDKMTGKK</sequence>
<evidence type="ECO:0000259" key="3">
    <source>
        <dbReference type="Pfam" id="PF16335"/>
    </source>
</evidence>
<feature type="domain" description="DUF4964" evidence="2">
    <location>
        <begin position="35"/>
        <end position="97"/>
    </location>
</feature>
<evidence type="ECO:0000259" key="4">
    <source>
        <dbReference type="Pfam" id="PF17168"/>
    </source>
</evidence>
<dbReference type="InterPro" id="IPR032514">
    <property type="entry name" value="GtaA_central"/>
</dbReference>
<keyword evidence="1" id="KW-0732">Signal</keyword>
<dbReference type="Proteomes" id="UP000286701">
    <property type="component" value="Unassembled WGS sequence"/>
</dbReference>
<organism evidence="5 6">
    <name type="scientific">Mucilaginibacter gilvus</name>
    <dbReference type="NCBI Taxonomy" id="2305909"/>
    <lineage>
        <taxon>Bacteria</taxon>
        <taxon>Pseudomonadati</taxon>
        <taxon>Bacteroidota</taxon>
        <taxon>Sphingobacteriia</taxon>
        <taxon>Sphingobacteriales</taxon>
        <taxon>Sphingobacteriaceae</taxon>
        <taxon>Mucilaginibacter</taxon>
    </lineage>
</organism>
<protein>
    <submittedName>
        <fullName evidence="5">DUF4965 domain-containing protein</fullName>
    </submittedName>
</protein>
<evidence type="ECO:0000313" key="5">
    <source>
        <dbReference type="EMBL" id="RWY50871.1"/>
    </source>
</evidence>
<dbReference type="InterPro" id="IPR008979">
    <property type="entry name" value="Galactose-bd-like_sf"/>
</dbReference>
<dbReference type="AlphaFoldDB" id="A0A444MMC8"/>
<evidence type="ECO:0000256" key="1">
    <source>
        <dbReference type="SAM" id="SignalP"/>
    </source>
</evidence>
<dbReference type="PANTHER" id="PTHR31987">
    <property type="entry name" value="GLUTAMINASE A-RELATED"/>
    <property type="match status" value="1"/>
</dbReference>
<dbReference type="InterPro" id="IPR052743">
    <property type="entry name" value="Glutaminase_GtaA"/>
</dbReference>
<dbReference type="InterPro" id="IPR032515">
    <property type="entry name" value="DUF4964"/>
</dbReference>
<dbReference type="EMBL" id="SBIW01000006">
    <property type="protein sequence ID" value="RWY50871.1"/>
    <property type="molecule type" value="Genomic_DNA"/>
</dbReference>
<accession>A0A444MMC8</accession>
<comment type="caution">
    <text evidence="5">The sequence shown here is derived from an EMBL/GenBank/DDBJ whole genome shotgun (WGS) entry which is preliminary data.</text>
</comment>
<feature type="domain" description="Glutaminase A N-terminal" evidence="4">
    <location>
        <begin position="259"/>
        <end position="480"/>
    </location>
</feature>
<dbReference type="Gene3D" id="2.60.120.260">
    <property type="entry name" value="Galactose-binding domain-like"/>
    <property type="match status" value="1"/>
</dbReference>
<dbReference type="Pfam" id="PF16335">
    <property type="entry name" value="GtaA_6_Hairpin"/>
    <property type="match status" value="1"/>
</dbReference>
<dbReference type="SUPFAM" id="SSF49785">
    <property type="entry name" value="Galactose-binding domain-like"/>
    <property type="match status" value="1"/>
</dbReference>
<evidence type="ECO:0000313" key="6">
    <source>
        <dbReference type="Proteomes" id="UP000286701"/>
    </source>
</evidence>
<dbReference type="SUPFAM" id="SSF48208">
    <property type="entry name" value="Six-hairpin glycosidases"/>
    <property type="match status" value="1"/>
</dbReference>
<feature type="chain" id="PRO_5019354037" evidence="1">
    <location>
        <begin position="33"/>
        <end position="832"/>
    </location>
</feature>
<dbReference type="OrthoDB" id="175993at2"/>
<reference evidence="5 6" key="1">
    <citation type="submission" date="2019-01" db="EMBL/GenBank/DDBJ databases">
        <title>Mucilaginibacter antarcticum sp. nov., isolated from antarctic soil.</title>
        <authorList>
            <person name="Yan Y.-Q."/>
            <person name="Du Z.-J."/>
        </authorList>
    </citation>
    <scope>NUCLEOTIDE SEQUENCE [LARGE SCALE GENOMIC DNA]</scope>
    <source>
        <strain evidence="5 6">F01003</strain>
    </source>
</reference>
<dbReference type="GO" id="GO:0005975">
    <property type="term" value="P:carbohydrate metabolic process"/>
    <property type="evidence" value="ECO:0007669"/>
    <property type="project" value="InterPro"/>
</dbReference>
<feature type="signal peptide" evidence="1">
    <location>
        <begin position="1"/>
        <end position="32"/>
    </location>
</feature>
<dbReference type="PANTHER" id="PTHR31987:SF1">
    <property type="entry name" value="GLUTAMINASE A"/>
    <property type="match status" value="1"/>
</dbReference>
<evidence type="ECO:0000259" key="2">
    <source>
        <dbReference type="Pfam" id="PF16334"/>
    </source>
</evidence>
<name>A0A444MMC8_9SPHI</name>
<dbReference type="InterPro" id="IPR033433">
    <property type="entry name" value="GtaA_N"/>
</dbReference>
<gene>
    <name evidence="5" type="ORF">EPL05_12410</name>
</gene>
<proteinExistence type="predicted"/>
<dbReference type="InterPro" id="IPR008928">
    <property type="entry name" value="6-hairpin_glycosidase_sf"/>
</dbReference>
<dbReference type="Pfam" id="PF17168">
    <property type="entry name" value="DUF5127"/>
    <property type="match status" value="1"/>
</dbReference>
<feature type="domain" description="Glutaminase A central" evidence="3">
    <location>
        <begin position="486"/>
        <end position="822"/>
    </location>
</feature>
<dbReference type="RefSeq" id="WP_128534290.1">
    <property type="nucleotide sequence ID" value="NZ_SBIW01000006.1"/>
</dbReference>
<dbReference type="Pfam" id="PF16334">
    <property type="entry name" value="DUF4964"/>
    <property type="match status" value="1"/>
</dbReference>